<evidence type="ECO:0000313" key="2">
    <source>
        <dbReference type="EMBL" id="XBO69994.1"/>
    </source>
</evidence>
<dbReference type="SUPFAM" id="SSF75304">
    <property type="entry name" value="Amidase signature (AS) enzymes"/>
    <property type="match status" value="1"/>
</dbReference>
<sequence length="434" mass="45434">MQSGPDTIGAFRNRLDQSDAEALDWWHECTATIEHSEASVGAWEALAESPPALDPALADRPLYGVPVGIKDIIDTVDLPTAWGTGGYLRSAGALVDASLVTLLKQQGALIMGKTVSTEFAYFTPGKTRNPHDEARTPGGSSSGSAAAVAAGMVPIAFGTQTAGSMIRPASYCGVYGFKPTFNTLSTAGVRGFAPSLDTLGWFARSIGDICTVFTSLTGAAEIAPQQSLAGVRIGTFSLPAGQPLAPDVQKVIADAEALAKEAGAEIVPLALGDDFEQLVEHQRVVMAYESAGTLASEYDRFADQMGPKLVELIEEGRNISWMRYCEAMRAVASVRQTLTQIFDTQVDAILAASATGEAPLGLEATGDPLYCRAWTLLGVPCLNLPIGQGSNGMPIGVQLIADRWADEHLLSLASGLVGGLKPVAVAEREPALSA</sequence>
<dbReference type="InterPro" id="IPR000120">
    <property type="entry name" value="Amidase"/>
</dbReference>
<dbReference type="PANTHER" id="PTHR11895:SF151">
    <property type="entry name" value="GLUTAMYL-TRNA(GLN) AMIDOTRANSFERASE SUBUNIT A"/>
    <property type="match status" value="1"/>
</dbReference>
<organism evidence="2">
    <name type="scientific">Halomonas sp. RT37</name>
    <dbReference type="NCBI Taxonomy" id="2950872"/>
    <lineage>
        <taxon>Bacteria</taxon>
        <taxon>Pseudomonadati</taxon>
        <taxon>Pseudomonadota</taxon>
        <taxon>Gammaproteobacteria</taxon>
        <taxon>Oceanospirillales</taxon>
        <taxon>Halomonadaceae</taxon>
        <taxon>Halomonas</taxon>
    </lineage>
</organism>
<evidence type="ECO:0000259" key="1">
    <source>
        <dbReference type="Pfam" id="PF01425"/>
    </source>
</evidence>
<dbReference type="InterPro" id="IPR023631">
    <property type="entry name" value="Amidase_dom"/>
</dbReference>
<dbReference type="Pfam" id="PF01425">
    <property type="entry name" value="Amidase"/>
    <property type="match status" value="1"/>
</dbReference>
<reference evidence="2" key="1">
    <citation type="submission" date="2022-06" db="EMBL/GenBank/DDBJ databases">
        <title>A novel DMS-producing enzyme.</title>
        <authorList>
            <person name="Zhang Y."/>
        </authorList>
    </citation>
    <scope>NUCLEOTIDE SEQUENCE</scope>
    <source>
        <strain evidence="2">RT37</strain>
    </source>
</reference>
<dbReference type="PANTHER" id="PTHR11895">
    <property type="entry name" value="TRANSAMIDASE"/>
    <property type="match status" value="1"/>
</dbReference>
<name>A0AAU7KEJ7_9GAMM</name>
<dbReference type="RefSeq" id="WP_348826896.1">
    <property type="nucleotide sequence ID" value="NZ_CP098827.1"/>
</dbReference>
<accession>A0AAU7KEJ7</accession>
<proteinExistence type="predicted"/>
<protein>
    <submittedName>
        <fullName evidence="2">Amidase</fullName>
    </submittedName>
</protein>
<dbReference type="Gene3D" id="3.90.1300.10">
    <property type="entry name" value="Amidase signature (AS) domain"/>
    <property type="match status" value="1"/>
</dbReference>
<dbReference type="GO" id="GO:0003824">
    <property type="term" value="F:catalytic activity"/>
    <property type="evidence" value="ECO:0007669"/>
    <property type="project" value="InterPro"/>
</dbReference>
<feature type="domain" description="Amidase" evidence="1">
    <location>
        <begin position="56"/>
        <end position="410"/>
    </location>
</feature>
<dbReference type="EMBL" id="CP098827">
    <property type="protein sequence ID" value="XBO69994.1"/>
    <property type="molecule type" value="Genomic_DNA"/>
</dbReference>
<dbReference type="InterPro" id="IPR036928">
    <property type="entry name" value="AS_sf"/>
</dbReference>
<dbReference type="AlphaFoldDB" id="A0AAU7KEJ7"/>
<gene>
    <name evidence="2" type="ORF">NFG58_15385</name>
</gene>